<keyword evidence="2 3" id="KW-0274">FAD</keyword>
<dbReference type="AlphaFoldDB" id="A0ABD1EUD4"/>
<protein>
    <recommendedName>
        <fullName evidence="4 5">Glucose-methanol-choline oxidoreductase N-terminal domain-containing protein</fullName>
    </recommendedName>
</protein>
<dbReference type="Pfam" id="PF00732">
    <property type="entry name" value="GMC_oxred_N"/>
    <property type="match status" value="1"/>
</dbReference>
<dbReference type="InterPro" id="IPR012132">
    <property type="entry name" value="GMC_OxRdtase"/>
</dbReference>
<organism evidence="6 7">
    <name type="scientific">Hypothenemus hampei</name>
    <name type="common">Coffee berry borer</name>
    <dbReference type="NCBI Taxonomy" id="57062"/>
    <lineage>
        <taxon>Eukaryota</taxon>
        <taxon>Metazoa</taxon>
        <taxon>Ecdysozoa</taxon>
        <taxon>Arthropoda</taxon>
        <taxon>Hexapoda</taxon>
        <taxon>Insecta</taxon>
        <taxon>Pterygota</taxon>
        <taxon>Neoptera</taxon>
        <taxon>Endopterygota</taxon>
        <taxon>Coleoptera</taxon>
        <taxon>Polyphaga</taxon>
        <taxon>Cucujiformia</taxon>
        <taxon>Curculionidae</taxon>
        <taxon>Scolytinae</taxon>
        <taxon>Hypothenemus</taxon>
    </lineage>
</organism>
<dbReference type="PROSITE" id="PS00624">
    <property type="entry name" value="GMC_OXRED_2"/>
    <property type="match status" value="1"/>
</dbReference>
<name>A0ABD1EUD4_HYPHA</name>
<evidence type="ECO:0000256" key="3">
    <source>
        <dbReference type="RuleBase" id="RU003968"/>
    </source>
</evidence>
<dbReference type="SUPFAM" id="SSF51905">
    <property type="entry name" value="FAD/NAD(P)-binding domain"/>
    <property type="match status" value="1"/>
</dbReference>
<dbReference type="PANTHER" id="PTHR11552">
    <property type="entry name" value="GLUCOSE-METHANOL-CHOLINE GMC OXIDOREDUCTASE"/>
    <property type="match status" value="1"/>
</dbReference>
<dbReference type="InterPro" id="IPR007867">
    <property type="entry name" value="GMC_OxRtase_C"/>
</dbReference>
<keyword evidence="7" id="KW-1185">Reference proteome</keyword>
<dbReference type="SUPFAM" id="SSF54373">
    <property type="entry name" value="FAD-linked reductases, C-terminal domain"/>
    <property type="match status" value="1"/>
</dbReference>
<feature type="binding site" evidence="2">
    <location>
        <position position="277"/>
    </location>
    <ligand>
        <name>FAD</name>
        <dbReference type="ChEBI" id="CHEBI:57692"/>
    </ligand>
</feature>
<feature type="domain" description="Glucose-methanol-choline oxidoreductase N-terminal" evidence="5">
    <location>
        <begin position="314"/>
        <end position="328"/>
    </location>
</feature>
<feature type="domain" description="Glucose-methanol-choline oxidoreductase N-terminal" evidence="4">
    <location>
        <begin position="137"/>
        <end position="160"/>
    </location>
</feature>
<keyword evidence="3" id="KW-0285">Flavoprotein</keyword>
<dbReference type="PANTHER" id="PTHR11552:SF154">
    <property type="entry name" value="FI04917P"/>
    <property type="match status" value="1"/>
</dbReference>
<evidence type="ECO:0000313" key="7">
    <source>
        <dbReference type="Proteomes" id="UP001566132"/>
    </source>
</evidence>
<evidence type="ECO:0000256" key="1">
    <source>
        <dbReference type="ARBA" id="ARBA00010790"/>
    </source>
</evidence>
<dbReference type="Proteomes" id="UP001566132">
    <property type="component" value="Unassembled WGS sequence"/>
</dbReference>
<dbReference type="PIRSF" id="PIRSF000137">
    <property type="entry name" value="Alcohol_oxidase"/>
    <property type="match status" value="1"/>
</dbReference>
<evidence type="ECO:0000313" key="6">
    <source>
        <dbReference type="EMBL" id="KAL1502395.1"/>
    </source>
</evidence>
<dbReference type="PROSITE" id="PS00623">
    <property type="entry name" value="GMC_OXRED_1"/>
    <property type="match status" value="1"/>
</dbReference>
<reference evidence="6 7" key="1">
    <citation type="submission" date="2024-05" db="EMBL/GenBank/DDBJ databases">
        <title>Genetic variation in Jamaican populations of the coffee berry borer (Hypothenemus hampei).</title>
        <authorList>
            <person name="Errbii M."/>
            <person name="Myrie A."/>
        </authorList>
    </citation>
    <scope>NUCLEOTIDE SEQUENCE [LARGE SCALE GENOMIC DNA]</scope>
    <source>
        <strain evidence="6">JA-Hopewell-2020-01-JO</strain>
        <tissue evidence="6">Whole body</tissue>
    </source>
</reference>
<dbReference type="Pfam" id="PF05199">
    <property type="entry name" value="GMC_oxred_C"/>
    <property type="match status" value="1"/>
</dbReference>
<proteinExistence type="inferred from homology"/>
<comment type="cofactor">
    <cofactor evidence="2">
        <name>FAD</name>
        <dbReference type="ChEBI" id="CHEBI:57692"/>
    </cofactor>
</comment>
<dbReference type="InterPro" id="IPR000172">
    <property type="entry name" value="GMC_OxRdtase_N"/>
</dbReference>
<gene>
    <name evidence="6" type="ORF">ABEB36_007541</name>
</gene>
<evidence type="ECO:0000259" key="4">
    <source>
        <dbReference type="PROSITE" id="PS00623"/>
    </source>
</evidence>
<comment type="caution">
    <text evidence="6">The sequence shown here is derived from an EMBL/GenBank/DDBJ whole genome shotgun (WGS) entry which is preliminary data.</text>
</comment>
<dbReference type="Gene3D" id="3.50.50.60">
    <property type="entry name" value="FAD/NAD(P)-binding domain"/>
    <property type="match status" value="1"/>
</dbReference>
<dbReference type="EMBL" id="JBDJPC010000005">
    <property type="protein sequence ID" value="KAL1502395.1"/>
    <property type="molecule type" value="Genomic_DNA"/>
</dbReference>
<dbReference type="Gene3D" id="3.30.560.10">
    <property type="entry name" value="Glucose Oxidase, domain 3"/>
    <property type="match status" value="1"/>
</dbReference>
<dbReference type="InterPro" id="IPR036188">
    <property type="entry name" value="FAD/NAD-bd_sf"/>
</dbReference>
<feature type="binding site" evidence="2">
    <location>
        <position position="139"/>
    </location>
    <ligand>
        <name>FAD</name>
        <dbReference type="ChEBI" id="CHEBI:57692"/>
    </ligand>
</feature>
<sequence length="659" mass="74264">MAVIALPTVAAAIKTGITLIGAGKIAILPFLIAAITYFHYDQFDPENRPPDRNPETKYDFIIIGGGSAGSVMANRLTEIPEWKVLLLEAGGHETEISDVPIMSLYLHKSKLDWGYKTEPQPSACQAMVEKRCSWTRGKVLGGSSVLNTMLYIRGNRRDYDRWVSFGNEGWSYEEVLPYFKKSQDQRNPYLAKDTRYHATGGYQTVQDCPYNTPLGIAFLEAGQEMGYDVRDVNGDKQTGFALWQMTMRRGARCSTAKAFLRPIRLRKNFHLSLWSHVTKILIDPTSRRAYGVEFIKNGQKHTVLAKKEVILSAGAINTPQLLMLSGVGPEEHLQEHGIPVIHDSPGVGKNLQDHIAVPVTFLIDHPISLVINRQVNINTALRYAVKEDGPLTSSIGLEAVGFIPTKYANQSDDWPDMEFMILSTTIAADGGSQIKKAHGVSDEFYNEVYSDINYQDTFGIFPMMLRPKARGEILLRSKNPLDYPLLYHNYLTNPHDVNVLREGLKAAIAYGNTQAMKRFGSRFYEKQNQLPNCKQFPPYTDEYWDCFIRQYTLSIYHYSCTARMGPQEDPYAVVDPQLRVYGVSGLRVIDASIMPTITNGNINAPTIMIGEKGADMVKSYWLNYGKRRRKRRNVTPDVEPVLKFNARIVDVGHMSKVIL</sequence>
<accession>A0ABD1EUD4</accession>
<evidence type="ECO:0000256" key="2">
    <source>
        <dbReference type="PIRSR" id="PIRSR000137-2"/>
    </source>
</evidence>
<evidence type="ECO:0000259" key="5">
    <source>
        <dbReference type="PROSITE" id="PS00624"/>
    </source>
</evidence>
<comment type="similarity">
    <text evidence="1 3">Belongs to the GMC oxidoreductase family.</text>
</comment>